<dbReference type="InterPro" id="IPR036705">
    <property type="entry name" value="Ribosyl_crysJ1_sf"/>
</dbReference>
<proteinExistence type="predicted"/>
<evidence type="ECO:0000313" key="3">
    <source>
        <dbReference type="Proteomes" id="UP001165378"/>
    </source>
</evidence>
<feature type="region of interest" description="Disordered" evidence="1">
    <location>
        <begin position="1"/>
        <end position="63"/>
    </location>
</feature>
<accession>A0AA41U3H8</accession>
<keyword evidence="3" id="KW-1185">Reference proteome</keyword>
<dbReference type="Proteomes" id="UP001165378">
    <property type="component" value="Unassembled WGS sequence"/>
</dbReference>
<reference evidence="2" key="1">
    <citation type="submission" date="2022-01" db="EMBL/GenBank/DDBJ databases">
        <title>Genome-Based Taxonomic Classification of the Phylum Actinobacteria.</title>
        <authorList>
            <person name="Gao Y."/>
        </authorList>
    </citation>
    <scope>NUCLEOTIDE SEQUENCE</scope>
    <source>
        <strain evidence="2">KLBMP 8922</strain>
    </source>
</reference>
<dbReference type="RefSeq" id="WP_235054142.1">
    <property type="nucleotide sequence ID" value="NZ_JAKFHA010000012.1"/>
</dbReference>
<gene>
    <name evidence="2" type="ORF">LZ495_21240</name>
</gene>
<name>A0AA41U3H8_9ACTN</name>
<feature type="compositionally biased region" description="Basic and acidic residues" evidence="1">
    <location>
        <begin position="1"/>
        <end position="29"/>
    </location>
</feature>
<organism evidence="2 3">
    <name type="scientific">Yinghuangia soli</name>
    <dbReference type="NCBI Taxonomy" id="2908204"/>
    <lineage>
        <taxon>Bacteria</taxon>
        <taxon>Bacillati</taxon>
        <taxon>Actinomycetota</taxon>
        <taxon>Actinomycetes</taxon>
        <taxon>Kitasatosporales</taxon>
        <taxon>Streptomycetaceae</taxon>
        <taxon>Yinghuangia</taxon>
    </lineage>
</organism>
<dbReference type="AlphaFoldDB" id="A0AA41U3H8"/>
<protein>
    <submittedName>
        <fullName evidence="2">ADP-ribosylglycohydrolase family protein</fullName>
    </submittedName>
</protein>
<dbReference type="EMBL" id="JAKFHA010000012">
    <property type="protein sequence ID" value="MCF2529727.1"/>
    <property type="molecule type" value="Genomic_DNA"/>
</dbReference>
<dbReference type="Gene3D" id="1.10.4080.10">
    <property type="entry name" value="ADP-ribosylation/Crystallin J1"/>
    <property type="match status" value="1"/>
</dbReference>
<sequence>MRRDRAVPDRHRGEDPDSRAATPDERSEAGGRYAPGGRYEPADDAAIDAGLPPDGPPDRPPPDDVLLDRIQGGWLGRYAGAHMLADPAEPLDRSDAVDRAVLTLRMLETYGPGFTHEQMASLWLLTLPFLRPGGAERAAYRNLVEGATGPGGAGTLPRPASHQEGDGALPRADLYGYIAPGDPRRAARLARKDAQLSHAASGLYGAMWVAALSSAAFTAHDATEAVAVSLRHIPPRSRLFDALCEVLVAHARGRTWRSVVDDIHREHAHYGPQHAVGNACLIAAGLLWGEGDWVQSVSLTVQGGWDTSVGPAATGSVAGVLVGTEGIPVEWRHAAVDRVRTSVPDAGECRIADLAGRTYALARTNALS</sequence>
<dbReference type="Pfam" id="PF03747">
    <property type="entry name" value="ADP_ribosyl_GH"/>
    <property type="match status" value="1"/>
</dbReference>
<evidence type="ECO:0000313" key="2">
    <source>
        <dbReference type="EMBL" id="MCF2529727.1"/>
    </source>
</evidence>
<evidence type="ECO:0000256" key="1">
    <source>
        <dbReference type="SAM" id="MobiDB-lite"/>
    </source>
</evidence>
<comment type="caution">
    <text evidence="2">The sequence shown here is derived from an EMBL/GenBank/DDBJ whole genome shotgun (WGS) entry which is preliminary data.</text>
</comment>
<dbReference type="InterPro" id="IPR005502">
    <property type="entry name" value="Ribosyl_crysJ1"/>
</dbReference>
<dbReference type="SUPFAM" id="SSF101478">
    <property type="entry name" value="ADP-ribosylglycohydrolase"/>
    <property type="match status" value="1"/>
</dbReference>